<dbReference type="AlphaFoldDB" id="A0A1T2KSU3"/>
<organism evidence="2 3">
    <name type="scientific">Solemya elarraichensis gill symbiont</name>
    <dbReference type="NCBI Taxonomy" id="1918949"/>
    <lineage>
        <taxon>Bacteria</taxon>
        <taxon>Pseudomonadati</taxon>
        <taxon>Pseudomonadota</taxon>
        <taxon>Gammaproteobacteria</taxon>
        <taxon>sulfur-oxidizing symbionts</taxon>
    </lineage>
</organism>
<evidence type="ECO:0000313" key="3">
    <source>
        <dbReference type="Proteomes" id="UP000190198"/>
    </source>
</evidence>
<protein>
    <submittedName>
        <fullName evidence="2">Uncharacterized protein</fullName>
    </submittedName>
</protein>
<dbReference type="RefSeq" id="WP_135568295.1">
    <property type="nucleotide sequence ID" value="NZ_MPRK01000364.1"/>
</dbReference>
<dbReference type="Proteomes" id="UP000190198">
    <property type="component" value="Unassembled WGS sequence"/>
</dbReference>
<accession>A0A1T2KSU3</accession>
<dbReference type="EMBL" id="MPRK01000364">
    <property type="protein sequence ID" value="OOZ35903.1"/>
    <property type="molecule type" value="Genomic_DNA"/>
</dbReference>
<gene>
    <name evidence="2" type="ORF">BOW52_11070</name>
</gene>
<keyword evidence="3" id="KW-1185">Reference proteome</keyword>
<sequence length="143" mass="16434">MNPSKLYVPNPQKWVQFFDKMARGKLKWGQHGGGSVSRIIPMDQYISAQSDGQQFPVKIVSPAEQTVDQAKSELVRENIKPSTIQRLFQKETSRPTKHSSKNKTSKNNNKNKKSGKITKKPSGKQKKNKLYKIKKNVRDIFEY</sequence>
<evidence type="ECO:0000313" key="2">
    <source>
        <dbReference type="EMBL" id="OOZ35903.1"/>
    </source>
</evidence>
<name>A0A1T2KSU3_9GAMM</name>
<proteinExistence type="predicted"/>
<feature type="region of interest" description="Disordered" evidence="1">
    <location>
        <begin position="71"/>
        <end position="131"/>
    </location>
</feature>
<feature type="compositionally biased region" description="Basic residues" evidence="1">
    <location>
        <begin position="95"/>
        <end position="131"/>
    </location>
</feature>
<comment type="caution">
    <text evidence="2">The sequence shown here is derived from an EMBL/GenBank/DDBJ whole genome shotgun (WGS) entry which is preliminary data.</text>
</comment>
<reference evidence="2 3" key="1">
    <citation type="submission" date="2016-11" db="EMBL/GenBank/DDBJ databases">
        <title>Mixed transmission modes and dynamic genome evolution in an obligate animal-bacterial symbiosis.</title>
        <authorList>
            <person name="Russell S.L."/>
            <person name="Corbett-Detig R.B."/>
            <person name="Cavanaugh C.M."/>
        </authorList>
    </citation>
    <scope>NUCLEOTIDE SEQUENCE [LARGE SCALE GENOMIC DNA]</scope>
    <source>
        <strain evidence="2">Sp-SM6</strain>
    </source>
</reference>
<evidence type="ECO:0000256" key="1">
    <source>
        <dbReference type="SAM" id="MobiDB-lite"/>
    </source>
</evidence>